<evidence type="ECO:0000256" key="3">
    <source>
        <dbReference type="ARBA" id="ARBA00016943"/>
    </source>
</evidence>
<dbReference type="EMBL" id="JAKIKS010000059">
    <property type="protein sequence ID" value="MCL1125744.1"/>
    <property type="molecule type" value="Genomic_DNA"/>
</dbReference>
<comment type="caution">
    <text evidence="12">Lacks conserved residue(s) required for the propagation of feature annotation.</text>
</comment>
<protein>
    <recommendedName>
        <fullName evidence="3 12">Ribokinase</fullName>
        <shortName evidence="12">RK</shortName>
        <ecNumber evidence="2 12">2.7.1.15</ecNumber>
    </recommendedName>
</protein>
<reference evidence="14 15" key="1">
    <citation type="submission" date="2022-01" db="EMBL/GenBank/DDBJ databases">
        <title>Whole genome-based taxonomy of the Shewanellaceae.</title>
        <authorList>
            <person name="Martin-Rodriguez A.J."/>
        </authorList>
    </citation>
    <scope>NUCLEOTIDE SEQUENCE [LARGE SCALE GENOMIC DNA]</scope>
    <source>
        <strain evidence="14 15">DSM 17177</strain>
    </source>
</reference>
<feature type="domain" description="Carbohydrate kinase PfkB" evidence="13">
    <location>
        <begin position="1"/>
        <end position="303"/>
    </location>
</feature>
<evidence type="ECO:0000256" key="1">
    <source>
        <dbReference type="ARBA" id="ARBA00005380"/>
    </source>
</evidence>
<dbReference type="Gene3D" id="3.40.1190.20">
    <property type="match status" value="1"/>
</dbReference>
<dbReference type="InterPro" id="IPR011611">
    <property type="entry name" value="PfkB_dom"/>
</dbReference>
<feature type="binding site" evidence="12">
    <location>
        <begin position="11"/>
        <end position="13"/>
    </location>
    <ligand>
        <name>substrate</name>
    </ligand>
</feature>
<evidence type="ECO:0000256" key="6">
    <source>
        <dbReference type="ARBA" id="ARBA00022741"/>
    </source>
</evidence>
<dbReference type="PANTHER" id="PTHR10584">
    <property type="entry name" value="SUGAR KINASE"/>
    <property type="match status" value="1"/>
</dbReference>
<comment type="similarity">
    <text evidence="12">Belongs to the carbohydrate kinase PfkB family. Ribokinase subfamily.</text>
</comment>
<comment type="caution">
    <text evidence="14">The sequence shown here is derived from an EMBL/GenBank/DDBJ whole genome shotgun (WGS) entry which is preliminary data.</text>
</comment>
<keyword evidence="12" id="KW-0963">Cytoplasm</keyword>
<feature type="binding site" evidence="12">
    <location>
        <position position="292"/>
    </location>
    <ligand>
        <name>K(+)</name>
        <dbReference type="ChEBI" id="CHEBI:29103"/>
    </ligand>
</feature>
<dbReference type="CDD" id="cd01174">
    <property type="entry name" value="ribokinase"/>
    <property type="match status" value="1"/>
</dbReference>
<dbReference type="InterPro" id="IPR011877">
    <property type="entry name" value="Ribokinase"/>
</dbReference>
<keyword evidence="5 12" id="KW-0479">Metal-binding</keyword>
<feature type="binding site" evidence="12">
    <location>
        <begin position="223"/>
        <end position="228"/>
    </location>
    <ligand>
        <name>ATP</name>
        <dbReference type="ChEBI" id="CHEBI:30616"/>
    </ligand>
</feature>
<feature type="binding site" evidence="12">
    <location>
        <position position="286"/>
    </location>
    <ligand>
        <name>ATP</name>
        <dbReference type="ChEBI" id="CHEBI:30616"/>
    </ligand>
</feature>
<comment type="activity regulation">
    <text evidence="12">Activated by a monovalent cation that binds near, but not in, the active site. The most likely occupant of the site in vivo is potassium. Ion binding induces a conformational change that may alter substrate affinity.</text>
</comment>
<keyword evidence="10 12" id="KW-0630">Potassium</keyword>
<dbReference type="InterPro" id="IPR002173">
    <property type="entry name" value="Carboh/pur_kinase_PfkB_CS"/>
</dbReference>
<evidence type="ECO:0000256" key="4">
    <source>
        <dbReference type="ARBA" id="ARBA00022679"/>
    </source>
</evidence>
<comment type="function">
    <text evidence="12">Catalyzes the phosphorylation of ribose at O-5 in a reaction requiring ATP and magnesium. The resulting D-ribose-5-phosphate can then be used either for sythesis of nucleotides, histidine, and tryptophan, or as a component of the pentose phosphate pathway.</text>
</comment>
<feature type="binding site" evidence="12">
    <location>
        <position position="256"/>
    </location>
    <ligand>
        <name>K(+)</name>
        <dbReference type="ChEBI" id="CHEBI:29103"/>
    </ligand>
</feature>
<evidence type="ECO:0000256" key="2">
    <source>
        <dbReference type="ARBA" id="ARBA00012035"/>
    </source>
</evidence>
<feature type="binding site" evidence="12">
    <location>
        <position position="295"/>
    </location>
    <ligand>
        <name>K(+)</name>
        <dbReference type="ChEBI" id="CHEBI:29103"/>
    </ligand>
</feature>
<comment type="pathway">
    <text evidence="12">Carbohydrate metabolism; D-ribose degradation; D-ribose 5-phosphate from beta-D-ribopyranose: step 2/2.</text>
</comment>
<keyword evidence="15" id="KW-1185">Reference proteome</keyword>
<dbReference type="EC" id="2.7.1.15" evidence="2 12"/>
<evidence type="ECO:0000256" key="8">
    <source>
        <dbReference type="ARBA" id="ARBA00022840"/>
    </source>
</evidence>
<evidence type="ECO:0000313" key="15">
    <source>
        <dbReference type="Proteomes" id="UP001203423"/>
    </source>
</evidence>
<dbReference type="NCBIfam" id="NF008353">
    <property type="entry name" value="PRK11142.1"/>
    <property type="match status" value="1"/>
</dbReference>
<feature type="binding site" evidence="12">
    <location>
        <position position="258"/>
    </location>
    <ligand>
        <name>K(+)</name>
        <dbReference type="ChEBI" id="CHEBI:29103"/>
    </ligand>
</feature>
<feature type="active site" description="Proton acceptor" evidence="12">
    <location>
        <position position="262"/>
    </location>
</feature>
<dbReference type="Proteomes" id="UP001203423">
    <property type="component" value="Unassembled WGS sequence"/>
</dbReference>
<comment type="subunit">
    <text evidence="12">Homodimer.</text>
</comment>
<feature type="binding site" evidence="12">
    <location>
        <position position="143"/>
    </location>
    <ligand>
        <name>substrate</name>
    </ligand>
</feature>
<evidence type="ECO:0000256" key="10">
    <source>
        <dbReference type="ARBA" id="ARBA00022958"/>
    </source>
</evidence>
<keyword evidence="6 12" id="KW-0547">Nucleotide-binding</keyword>
<dbReference type="GO" id="GO:0004747">
    <property type="term" value="F:ribokinase activity"/>
    <property type="evidence" value="ECO:0007669"/>
    <property type="project" value="UniProtKB-EC"/>
</dbReference>
<feature type="binding site" evidence="12">
    <location>
        <position position="187"/>
    </location>
    <ligand>
        <name>ATP</name>
        <dbReference type="ChEBI" id="CHEBI:30616"/>
    </ligand>
</feature>
<keyword evidence="9 12" id="KW-0460">Magnesium</keyword>
<dbReference type="PRINTS" id="PR00990">
    <property type="entry name" value="RIBOKINASE"/>
</dbReference>
<feature type="binding site" evidence="12">
    <location>
        <begin position="39"/>
        <end position="43"/>
    </location>
    <ligand>
        <name>substrate</name>
    </ligand>
</feature>
<comment type="cofactor">
    <cofactor evidence="12">
        <name>Mg(2+)</name>
        <dbReference type="ChEBI" id="CHEBI:18420"/>
    </cofactor>
    <text evidence="12">Requires a divalent cation, most likely magnesium in vivo, as an electrophilic catalyst to aid phosphoryl group transfer. It is the chelate of the metal and the nucleotide that is the actual substrate.</text>
</comment>
<comment type="catalytic activity">
    <reaction evidence="12">
        <text>D-ribose + ATP = D-ribose 5-phosphate + ADP + H(+)</text>
        <dbReference type="Rhea" id="RHEA:13697"/>
        <dbReference type="ChEBI" id="CHEBI:15378"/>
        <dbReference type="ChEBI" id="CHEBI:30616"/>
        <dbReference type="ChEBI" id="CHEBI:47013"/>
        <dbReference type="ChEBI" id="CHEBI:78346"/>
        <dbReference type="ChEBI" id="CHEBI:456216"/>
        <dbReference type="EC" id="2.7.1.15"/>
    </reaction>
</comment>
<evidence type="ECO:0000259" key="13">
    <source>
        <dbReference type="Pfam" id="PF00294"/>
    </source>
</evidence>
<name>A0ABT0LDI4_9GAMM</name>
<dbReference type="SUPFAM" id="SSF53613">
    <property type="entry name" value="Ribokinase-like"/>
    <property type="match status" value="1"/>
</dbReference>
<evidence type="ECO:0000256" key="9">
    <source>
        <dbReference type="ARBA" id="ARBA00022842"/>
    </source>
</evidence>
<keyword evidence="11 12" id="KW-0119">Carbohydrate metabolism</keyword>
<dbReference type="InterPro" id="IPR029056">
    <property type="entry name" value="Ribokinase-like"/>
</dbReference>
<dbReference type="NCBIfam" id="TIGR02152">
    <property type="entry name" value="D_ribokin_bact"/>
    <property type="match status" value="1"/>
</dbReference>
<keyword evidence="8 12" id="KW-0067">ATP-binding</keyword>
<feature type="binding site" evidence="12">
    <location>
        <position position="297"/>
    </location>
    <ligand>
        <name>K(+)</name>
        <dbReference type="ChEBI" id="CHEBI:29103"/>
    </ligand>
</feature>
<dbReference type="RefSeq" id="WP_248941063.1">
    <property type="nucleotide sequence ID" value="NZ_JAKIKS010000059.1"/>
</dbReference>
<keyword evidence="4 12" id="KW-0808">Transferase</keyword>
<dbReference type="InterPro" id="IPR002139">
    <property type="entry name" value="Ribo/fructo_kinase"/>
</dbReference>
<dbReference type="PROSITE" id="PS00584">
    <property type="entry name" value="PFKB_KINASES_2"/>
    <property type="match status" value="1"/>
</dbReference>
<accession>A0ABT0LDI4</accession>
<evidence type="ECO:0000256" key="5">
    <source>
        <dbReference type="ARBA" id="ARBA00022723"/>
    </source>
</evidence>
<sequence length="311" mass="33022">MTTLLILGSSNIDHVMRVEQLPKAGETRITQDYRVQFGGKGANQAVASARLCLGATDVHFISALGKDPTAQTMCTSWKKEGLTLDALSFIDNENTGSAMIFIDNQGENCIAVNAGANACLLPHMLIKQEALFSKANHLLVQLETPIETVQQALVLAKKHQCHTILNPAPAIKLSAKLLALVDIITPNETEAYKLTGIDVIDNHSAQQAADVLHLAGIKCVIITLGSQGAYVSEQAANASEKKTGQLIPTPTVTAIDTVAAGDTFNGGLMVGLAEGLHLHQAIRFANQAAGITVTRHGAQAAIPYRHEVILE</sequence>
<organism evidence="14 15">
    <name type="scientific">Shewanella surugensis</name>
    <dbReference type="NCBI Taxonomy" id="212020"/>
    <lineage>
        <taxon>Bacteria</taxon>
        <taxon>Pseudomonadati</taxon>
        <taxon>Pseudomonadota</taxon>
        <taxon>Gammaproteobacteria</taxon>
        <taxon>Alteromonadales</taxon>
        <taxon>Shewanellaceae</taxon>
        <taxon>Shewanella</taxon>
    </lineage>
</organism>
<evidence type="ECO:0000256" key="11">
    <source>
        <dbReference type="ARBA" id="ARBA00023277"/>
    </source>
</evidence>
<dbReference type="Pfam" id="PF00294">
    <property type="entry name" value="PfkB"/>
    <property type="match status" value="1"/>
</dbReference>
<evidence type="ECO:0000256" key="12">
    <source>
        <dbReference type="HAMAP-Rule" id="MF_01987"/>
    </source>
</evidence>
<proteinExistence type="inferred from homology"/>
<evidence type="ECO:0000256" key="7">
    <source>
        <dbReference type="ARBA" id="ARBA00022777"/>
    </source>
</evidence>
<feature type="binding site" evidence="12">
    <location>
        <position position="262"/>
    </location>
    <ligand>
        <name>substrate</name>
    </ligand>
</feature>
<evidence type="ECO:0000313" key="14">
    <source>
        <dbReference type="EMBL" id="MCL1125744.1"/>
    </source>
</evidence>
<comment type="similarity">
    <text evidence="1">Belongs to the carbohydrate kinase pfkB family.</text>
</comment>
<dbReference type="PANTHER" id="PTHR10584:SF166">
    <property type="entry name" value="RIBOKINASE"/>
    <property type="match status" value="1"/>
</dbReference>
<keyword evidence="7 12" id="KW-0418">Kinase</keyword>
<dbReference type="HAMAP" id="MF_01987">
    <property type="entry name" value="Ribokinase"/>
    <property type="match status" value="1"/>
</dbReference>
<gene>
    <name evidence="12 14" type="primary">rbsK</name>
    <name evidence="14" type="ORF">L2764_14990</name>
</gene>
<comment type="subcellular location">
    <subcellularLocation>
        <location evidence="12">Cytoplasm</location>
    </subcellularLocation>
</comment>
<feature type="binding site" evidence="12">
    <location>
        <begin position="261"/>
        <end position="262"/>
    </location>
    <ligand>
        <name>ATP</name>
        <dbReference type="ChEBI" id="CHEBI:30616"/>
    </ligand>
</feature>